<keyword evidence="5 8" id="KW-0479">Metal-binding</keyword>
<comment type="function">
    <text evidence="1">Catalyzes the reversible cyclization of carbamoyl aspartate to dihydroorotate.</text>
</comment>
<dbReference type="PANTHER" id="PTHR43668:SF4">
    <property type="entry name" value="ALLANTOINASE"/>
    <property type="match status" value="1"/>
</dbReference>
<dbReference type="GO" id="GO:0050897">
    <property type="term" value="F:cobalt ion binding"/>
    <property type="evidence" value="ECO:0007669"/>
    <property type="project" value="InterPro"/>
</dbReference>
<evidence type="ECO:0000256" key="7">
    <source>
        <dbReference type="ARBA" id="ARBA00022833"/>
    </source>
</evidence>
<protein>
    <recommendedName>
        <fullName evidence="8">Allantoinase</fullName>
        <ecNumber evidence="8">3.5.2.5</ecNumber>
    </recommendedName>
    <alternativeName>
        <fullName evidence="8">Allantoin-utilizing enzyme</fullName>
    </alternativeName>
</protein>
<dbReference type="RefSeq" id="WP_084045766.1">
    <property type="nucleotide sequence ID" value="NZ_FWWU01000004.1"/>
</dbReference>
<dbReference type="GO" id="GO:0008270">
    <property type="term" value="F:zinc ion binding"/>
    <property type="evidence" value="ECO:0007669"/>
    <property type="project" value="InterPro"/>
</dbReference>
<comment type="pathway">
    <text evidence="8">Nitrogen metabolism; (S)-allantoin degradation; allantoate from (S)-allantoin: step 1/1.</text>
</comment>
<dbReference type="GO" id="GO:0005737">
    <property type="term" value="C:cytoplasm"/>
    <property type="evidence" value="ECO:0007669"/>
    <property type="project" value="TreeGrafter"/>
</dbReference>
<dbReference type="PANTHER" id="PTHR43668">
    <property type="entry name" value="ALLANTOINASE"/>
    <property type="match status" value="1"/>
</dbReference>
<evidence type="ECO:0000259" key="9">
    <source>
        <dbReference type="Pfam" id="PF01979"/>
    </source>
</evidence>
<dbReference type="InterPro" id="IPR017593">
    <property type="entry name" value="Allantoinase"/>
</dbReference>
<feature type="binding site" description="via carbamate group" evidence="8">
    <location>
        <position position="146"/>
    </location>
    <ligand>
        <name>Zn(2+)</name>
        <dbReference type="ChEBI" id="CHEBI:29105"/>
        <label>1</label>
    </ligand>
</feature>
<dbReference type="Gene3D" id="3.20.20.140">
    <property type="entry name" value="Metal-dependent hydrolases"/>
    <property type="match status" value="1"/>
</dbReference>
<evidence type="ECO:0000256" key="3">
    <source>
        <dbReference type="ARBA" id="ARBA00011881"/>
    </source>
</evidence>
<dbReference type="SUPFAM" id="SSF51556">
    <property type="entry name" value="Metallo-dependent hydrolases"/>
    <property type="match status" value="1"/>
</dbReference>
<feature type="binding site" evidence="8">
    <location>
        <position position="61"/>
    </location>
    <ligand>
        <name>Zn(2+)</name>
        <dbReference type="ChEBI" id="CHEBI:29105"/>
        <label>1</label>
    </ligand>
</feature>
<dbReference type="SUPFAM" id="SSF51338">
    <property type="entry name" value="Composite domain of metallo-dependent hydrolases"/>
    <property type="match status" value="1"/>
</dbReference>
<feature type="modified residue" description="N6-carboxylysine" evidence="8">
    <location>
        <position position="146"/>
    </location>
</feature>
<dbReference type="GO" id="GO:0000256">
    <property type="term" value="P:allantoin catabolic process"/>
    <property type="evidence" value="ECO:0007669"/>
    <property type="project" value="UniProtKB-UniRule"/>
</dbReference>
<comment type="catalytic activity">
    <reaction evidence="8">
        <text>(S)-allantoin + H2O = allantoate + H(+)</text>
        <dbReference type="Rhea" id="RHEA:17029"/>
        <dbReference type="ChEBI" id="CHEBI:15377"/>
        <dbReference type="ChEBI" id="CHEBI:15378"/>
        <dbReference type="ChEBI" id="CHEBI:15678"/>
        <dbReference type="ChEBI" id="CHEBI:17536"/>
        <dbReference type="EC" id="3.5.2.5"/>
    </reaction>
</comment>
<gene>
    <name evidence="8" type="primary">allB</name>
    <name evidence="10" type="ORF">SAMN00790413_05568</name>
</gene>
<dbReference type="HAMAP" id="MF_01645">
    <property type="entry name" value="Hydantoinase"/>
    <property type="match status" value="1"/>
</dbReference>
<evidence type="ECO:0000313" key="11">
    <source>
        <dbReference type="Proteomes" id="UP000192582"/>
    </source>
</evidence>
<keyword evidence="6 8" id="KW-0378">Hydrolase</keyword>
<comment type="cofactor">
    <cofactor evidence="8">
        <name>Zn(2+)</name>
        <dbReference type="ChEBI" id="CHEBI:29105"/>
    </cofactor>
    <text evidence="8">Binds 2 Zn(2+) ions per subunit.</text>
</comment>
<dbReference type="Gene3D" id="2.30.40.10">
    <property type="entry name" value="Urease, subunit C, domain 1"/>
    <property type="match status" value="1"/>
</dbReference>
<dbReference type="InterPro" id="IPR002195">
    <property type="entry name" value="Dihydroorotase_CS"/>
</dbReference>
<evidence type="ECO:0000256" key="8">
    <source>
        <dbReference type="HAMAP-Rule" id="MF_01645"/>
    </source>
</evidence>
<dbReference type="OrthoDB" id="9765462at2"/>
<organism evidence="10 11">
    <name type="scientific">Deinococcus hopiensis KR-140</name>
    <dbReference type="NCBI Taxonomy" id="695939"/>
    <lineage>
        <taxon>Bacteria</taxon>
        <taxon>Thermotogati</taxon>
        <taxon>Deinococcota</taxon>
        <taxon>Deinococci</taxon>
        <taxon>Deinococcales</taxon>
        <taxon>Deinococcaceae</taxon>
        <taxon>Deinococcus</taxon>
    </lineage>
</organism>
<evidence type="ECO:0000313" key="10">
    <source>
        <dbReference type="EMBL" id="SMB80571.1"/>
    </source>
</evidence>
<keyword evidence="4 8" id="KW-0659">Purine metabolism</keyword>
<sequence>MYDLLIRGGQLIGEQGVVCADLAVEDGRIVALAPELEGSARAEIDAAGLHVFPGVVDVHVHFNEPGRSEWEGVSTGSRALVAGGGTTFADMPLNSSPPVLNRETFGAKRQAAEGACYADFALWGGLTPHNLEHLPELAEAGVVGFKAFMSDSGLAEFAAADDLTLYEGMHAAQALGRVVAVHAESETITARLGARIRAAGGREVGDYLQSRPAIAEVEAVGRALLLAEETGAALHLVHLSTGRAVTLAVEARRRGVNVSVETCPHYLCFTGEDMERLGAVLKCAPPLRGRAEVEALWASIRAGEINTIGSDHSPSTPDLKARDDFFEVWGGIAGVQSTLAALLTEGRKRGLGLPLLSSLLSANPARRFALQGKGGLQPGNDADLVLVDLGAVWTHTPEDLHTRWKSSPYLGQTFLGHVQRTLLRGHTVYRDGRFSSAPGGRFVRPEV</sequence>
<feature type="binding site" description="via carbamate group" evidence="8">
    <location>
        <position position="146"/>
    </location>
    <ligand>
        <name>Zn(2+)</name>
        <dbReference type="ChEBI" id="CHEBI:29105"/>
        <label>2</label>
    </ligand>
</feature>
<dbReference type="EMBL" id="FWWU01000004">
    <property type="protein sequence ID" value="SMB80571.1"/>
    <property type="molecule type" value="Genomic_DNA"/>
</dbReference>
<proteinExistence type="inferred from homology"/>
<dbReference type="EC" id="3.5.2.5" evidence="8"/>
<evidence type="ECO:0000256" key="1">
    <source>
        <dbReference type="ARBA" id="ARBA00002368"/>
    </source>
</evidence>
<comment type="function">
    <text evidence="8">Catalyzes the conversion of allantoin (5-ureidohydantoin) to allantoic acid by hydrolytic cleavage of the five-member hydantoin ring.</text>
</comment>
<evidence type="ECO:0000256" key="2">
    <source>
        <dbReference type="ARBA" id="ARBA00010286"/>
    </source>
</evidence>
<accession>A0A1W1UIB6</accession>
<keyword evidence="11" id="KW-1185">Reference proteome</keyword>
<feature type="binding site" evidence="8">
    <location>
        <position position="311"/>
    </location>
    <ligand>
        <name>Zn(2+)</name>
        <dbReference type="ChEBI" id="CHEBI:29105"/>
        <label>1</label>
    </ligand>
</feature>
<reference evidence="10 11" key="1">
    <citation type="submission" date="2017-04" db="EMBL/GenBank/DDBJ databases">
        <authorList>
            <person name="Afonso C.L."/>
            <person name="Miller P.J."/>
            <person name="Scott M.A."/>
            <person name="Spackman E."/>
            <person name="Goraichik I."/>
            <person name="Dimitrov K.M."/>
            <person name="Suarez D.L."/>
            <person name="Swayne D.E."/>
        </authorList>
    </citation>
    <scope>NUCLEOTIDE SEQUENCE [LARGE SCALE GENOMIC DNA]</scope>
    <source>
        <strain evidence="10 11">KR-140</strain>
    </source>
</reference>
<dbReference type="GO" id="GO:0006145">
    <property type="term" value="P:purine nucleobase catabolic process"/>
    <property type="evidence" value="ECO:0007669"/>
    <property type="project" value="TreeGrafter"/>
</dbReference>
<dbReference type="NCBIfam" id="TIGR03178">
    <property type="entry name" value="allantoinase"/>
    <property type="match status" value="1"/>
</dbReference>
<dbReference type="InterPro" id="IPR050138">
    <property type="entry name" value="DHOase/Allantoinase_Hydrolase"/>
</dbReference>
<keyword evidence="7 8" id="KW-0862">Zinc</keyword>
<feature type="binding site" evidence="8">
    <location>
        <position position="182"/>
    </location>
    <ligand>
        <name>Zn(2+)</name>
        <dbReference type="ChEBI" id="CHEBI:29105"/>
        <label>2</label>
    </ligand>
</feature>
<feature type="binding site" evidence="8">
    <location>
        <position position="59"/>
    </location>
    <ligand>
        <name>Zn(2+)</name>
        <dbReference type="ChEBI" id="CHEBI:29105"/>
        <label>1</label>
    </ligand>
</feature>
<dbReference type="STRING" id="695939.SAMN00790413_05568"/>
<dbReference type="InterPro" id="IPR011059">
    <property type="entry name" value="Metal-dep_hydrolase_composite"/>
</dbReference>
<comment type="similarity">
    <text evidence="2">Belongs to the metallo-dependent hydrolases superfamily. DHOase family. Class I DHOase subfamily.</text>
</comment>
<dbReference type="InterPro" id="IPR047604">
    <property type="entry name" value="Allantoinase_bact"/>
</dbReference>
<dbReference type="Proteomes" id="UP000192582">
    <property type="component" value="Unassembled WGS sequence"/>
</dbReference>
<comment type="PTM">
    <text evidence="8">Carboxylation allows a single lysine to coordinate two zinc ions.</text>
</comment>
<evidence type="ECO:0000256" key="4">
    <source>
        <dbReference type="ARBA" id="ARBA00022631"/>
    </source>
</evidence>
<dbReference type="Pfam" id="PF01979">
    <property type="entry name" value="Amidohydro_1"/>
    <property type="match status" value="1"/>
</dbReference>
<dbReference type="AlphaFoldDB" id="A0A1W1UIB6"/>
<dbReference type="UniPathway" id="UPA00395">
    <property type="reaction ID" value="UER00653"/>
</dbReference>
<comment type="similarity">
    <text evidence="8">Belongs to the metallo-dependent hydrolases superfamily. Allantoinase family.</text>
</comment>
<dbReference type="PROSITE" id="PS00482">
    <property type="entry name" value="DIHYDROOROTASE_1"/>
    <property type="match status" value="1"/>
</dbReference>
<comment type="subunit">
    <text evidence="3 8">Homotetramer.</text>
</comment>
<feature type="domain" description="Amidohydrolase-related" evidence="9">
    <location>
        <begin position="51"/>
        <end position="427"/>
    </location>
</feature>
<dbReference type="GO" id="GO:0004038">
    <property type="term" value="F:allantoinase activity"/>
    <property type="evidence" value="ECO:0007669"/>
    <property type="project" value="UniProtKB-UniRule"/>
</dbReference>
<dbReference type="InterPro" id="IPR032466">
    <property type="entry name" value="Metal_Hydrolase"/>
</dbReference>
<evidence type="ECO:0000256" key="5">
    <source>
        <dbReference type="ARBA" id="ARBA00022723"/>
    </source>
</evidence>
<evidence type="ECO:0000256" key="6">
    <source>
        <dbReference type="ARBA" id="ARBA00022801"/>
    </source>
</evidence>
<feature type="binding site" evidence="8">
    <location>
        <position position="238"/>
    </location>
    <ligand>
        <name>Zn(2+)</name>
        <dbReference type="ChEBI" id="CHEBI:29105"/>
        <label>2</label>
    </ligand>
</feature>
<dbReference type="InterPro" id="IPR006680">
    <property type="entry name" value="Amidohydro-rel"/>
</dbReference>
<dbReference type="NCBIfam" id="NF004839">
    <property type="entry name" value="PRK06189.1"/>
    <property type="match status" value="1"/>
</dbReference>
<name>A0A1W1UIB6_9DEIO</name>